<feature type="chain" id="PRO_5037633750" evidence="1">
    <location>
        <begin position="32"/>
        <end position="209"/>
    </location>
</feature>
<dbReference type="EMBL" id="JACRTD010000004">
    <property type="protein sequence ID" value="MBC8585458.1"/>
    <property type="molecule type" value="Genomic_DNA"/>
</dbReference>
<gene>
    <name evidence="2" type="ORF">H8705_07675</name>
</gene>
<evidence type="ECO:0000313" key="2">
    <source>
        <dbReference type="EMBL" id="MBC8585458.1"/>
    </source>
</evidence>
<reference evidence="2" key="1">
    <citation type="submission" date="2020-08" db="EMBL/GenBank/DDBJ databases">
        <title>Genome public.</title>
        <authorList>
            <person name="Liu C."/>
            <person name="Sun Q."/>
        </authorList>
    </citation>
    <scope>NUCLEOTIDE SEQUENCE</scope>
    <source>
        <strain evidence="2">NSJ-64</strain>
    </source>
</reference>
<proteinExistence type="predicted"/>
<name>A0A926ENZ6_9FIRM</name>
<evidence type="ECO:0000313" key="3">
    <source>
        <dbReference type="Proteomes" id="UP000623678"/>
    </source>
</evidence>
<keyword evidence="1" id="KW-0732">Signal</keyword>
<feature type="signal peptide" evidence="1">
    <location>
        <begin position="1"/>
        <end position="31"/>
    </location>
</feature>
<keyword evidence="3" id="KW-1185">Reference proteome</keyword>
<sequence>MKQRKQLNRFLCSIICGILLISGCFSIPAYACTTAYYSWTWDDSIDMSDLTVQVYSANFNENATTTALFAWNMITPIYVRHVNYSSSVTSGNIEDINVHEQDLTGTTIGQTRLYRKNFLGIYVESSISSTNTDICQARIYLDPSLLDSSDEWRAKTVTHEMGHAFGMMHPILNDCETNCLMQQNSSGFATSTIQQHDKNNIIAKWGAYE</sequence>
<dbReference type="RefSeq" id="WP_262395237.1">
    <property type="nucleotide sequence ID" value="NZ_JACRTD010000004.1"/>
</dbReference>
<organism evidence="2 3">
    <name type="scientific">Youxingia wuxianensis</name>
    <dbReference type="NCBI Taxonomy" id="2763678"/>
    <lineage>
        <taxon>Bacteria</taxon>
        <taxon>Bacillati</taxon>
        <taxon>Bacillota</taxon>
        <taxon>Clostridia</taxon>
        <taxon>Eubacteriales</taxon>
        <taxon>Oscillospiraceae</taxon>
        <taxon>Youxingia</taxon>
    </lineage>
</organism>
<dbReference type="Gene3D" id="3.40.390.10">
    <property type="entry name" value="Collagenase (Catalytic Domain)"/>
    <property type="match status" value="1"/>
</dbReference>
<dbReference type="Proteomes" id="UP000623678">
    <property type="component" value="Unassembled WGS sequence"/>
</dbReference>
<dbReference type="PROSITE" id="PS51257">
    <property type="entry name" value="PROKAR_LIPOPROTEIN"/>
    <property type="match status" value="1"/>
</dbReference>
<comment type="caution">
    <text evidence="2">The sequence shown here is derived from an EMBL/GenBank/DDBJ whole genome shotgun (WGS) entry which is preliminary data.</text>
</comment>
<dbReference type="SUPFAM" id="SSF55486">
    <property type="entry name" value="Metalloproteases ('zincins'), catalytic domain"/>
    <property type="match status" value="1"/>
</dbReference>
<dbReference type="AlphaFoldDB" id="A0A926ENZ6"/>
<protein>
    <submittedName>
        <fullName evidence="2">Uncharacterized protein</fullName>
    </submittedName>
</protein>
<accession>A0A926ENZ6</accession>
<evidence type="ECO:0000256" key="1">
    <source>
        <dbReference type="SAM" id="SignalP"/>
    </source>
</evidence>
<dbReference type="GO" id="GO:0008237">
    <property type="term" value="F:metallopeptidase activity"/>
    <property type="evidence" value="ECO:0007669"/>
    <property type="project" value="InterPro"/>
</dbReference>
<dbReference type="InterPro" id="IPR024079">
    <property type="entry name" value="MetalloPept_cat_dom_sf"/>
</dbReference>